<feature type="transmembrane region" description="Helical" evidence="5">
    <location>
        <begin position="33"/>
        <end position="52"/>
    </location>
</feature>
<proteinExistence type="predicted"/>
<dbReference type="GO" id="GO:0005886">
    <property type="term" value="C:plasma membrane"/>
    <property type="evidence" value="ECO:0007669"/>
    <property type="project" value="UniProtKB-SubCell"/>
</dbReference>
<comment type="subcellular location">
    <subcellularLocation>
        <location evidence="1">Cell membrane</location>
        <topology evidence="1">Multi-pass membrane protein</topology>
    </subcellularLocation>
</comment>
<organism evidence="7 8">
    <name type="scientific">Nostocoides australiense Ben110</name>
    <dbReference type="NCBI Taxonomy" id="1193182"/>
    <lineage>
        <taxon>Bacteria</taxon>
        <taxon>Bacillati</taxon>
        <taxon>Actinomycetota</taxon>
        <taxon>Actinomycetes</taxon>
        <taxon>Micrococcales</taxon>
        <taxon>Intrasporangiaceae</taxon>
        <taxon>Nostocoides</taxon>
    </lineage>
</organism>
<dbReference type="PROSITE" id="PS50850">
    <property type="entry name" value="MFS"/>
    <property type="match status" value="1"/>
</dbReference>
<feature type="transmembrane region" description="Helical" evidence="5">
    <location>
        <begin position="7"/>
        <end position="27"/>
    </location>
</feature>
<reference evidence="7 8" key="1">
    <citation type="journal article" date="2013" name="ISME J.">
        <title>A metabolic model for members of the genus Tetrasphaera involved in enhanced biological phosphorus removal.</title>
        <authorList>
            <person name="Kristiansen R."/>
            <person name="Nguyen H.T.T."/>
            <person name="Saunders A.M."/>
            <person name="Nielsen J.L."/>
            <person name="Wimmer R."/>
            <person name="Le V.Q."/>
            <person name="McIlroy S.J."/>
            <person name="Petrovski S."/>
            <person name="Seviour R.J."/>
            <person name="Calteau A."/>
            <person name="Nielsen K.L."/>
            <person name="Nielsen P.H."/>
        </authorList>
    </citation>
    <scope>NUCLEOTIDE SEQUENCE [LARGE SCALE GENOMIC DNA]</scope>
    <source>
        <strain evidence="7 8">Ben110</strain>
    </source>
</reference>
<dbReference type="Gene3D" id="1.20.1250.20">
    <property type="entry name" value="MFS general substrate transporter like domains"/>
    <property type="match status" value="1"/>
</dbReference>
<evidence type="ECO:0000313" key="7">
    <source>
        <dbReference type="EMBL" id="CCH73129.1"/>
    </source>
</evidence>
<protein>
    <submittedName>
        <fullName evidence="7">Putative major facilitator superfamily (MFS) transporter</fullName>
    </submittedName>
</protein>
<name>W6K3E6_9MICO</name>
<gene>
    <name evidence="7" type="ORF">BN11_2330026</name>
</gene>
<keyword evidence="4 5" id="KW-0472">Membrane</keyword>
<feature type="transmembrane region" description="Helical" evidence="5">
    <location>
        <begin position="73"/>
        <end position="96"/>
    </location>
</feature>
<dbReference type="STRING" id="1193182.BN11_2330026"/>
<evidence type="ECO:0000313" key="8">
    <source>
        <dbReference type="Proteomes" id="UP000035763"/>
    </source>
</evidence>
<evidence type="ECO:0000256" key="4">
    <source>
        <dbReference type="ARBA" id="ARBA00023136"/>
    </source>
</evidence>
<dbReference type="GO" id="GO:0022857">
    <property type="term" value="F:transmembrane transporter activity"/>
    <property type="evidence" value="ECO:0007669"/>
    <property type="project" value="InterPro"/>
</dbReference>
<evidence type="ECO:0000259" key="6">
    <source>
        <dbReference type="PROSITE" id="PS50850"/>
    </source>
</evidence>
<dbReference type="InterPro" id="IPR036259">
    <property type="entry name" value="MFS_trans_sf"/>
</dbReference>
<evidence type="ECO:0000256" key="5">
    <source>
        <dbReference type="SAM" id="Phobius"/>
    </source>
</evidence>
<keyword evidence="3 5" id="KW-1133">Transmembrane helix</keyword>
<comment type="caution">
    <text evidence="7">The sequence shown here is derived from an EMBL/GenBank/DDBJ whole genome shotgun (WGS) entry which is preliminary data.</text>
</comment>
<evidence type="ECO:0000256" key="1">
    <source>
        <dbReference type="ARBA" id="ARBA00004651"/>
    </source>
</evidence>
<feature type="domain" description="Major facilitator superfamily (MFS) profile" evidence="6">
    <location>
        <begin position="1"/>
        <end position="98"/>
    </location>
</feature>
<dbReference type="Proteomes" id="UP000035763">
    <property type="component" value="Unassembled WGS sequence"/>
</dbReference>
<keyword evidence="2 5" id="KW-0812">Transmembrane</keyword>
<dbReference type="InterPro" id="IPR020846">
    <property type="entry name" value="MFS_dom"/>
</dbReference>
<accession>W6K3E6</accession>
<evidence type="ECO:0000256" key="2">
    <source>
        <dbReference type="ARBA" id="ARBA00022692"/>
    </source>
</evidence>
<sequence length="98" mass="9858">MDRRGRVWVAVPTAVLLGLGLMLIPVTGSFGELLAATVVMAVGNGLGLGIVMTLGADTAPRLHRAKYLGGWRLFADIGMSGGPLTVSGLAALAGLASA</sequence>
<keyword evidence="8" id="KW-1185">Reference proteome</keyword>
<dbReference type="AlphaFoldDB" id="W6K3E6"/>
<dbReference type="SUPFAM" id="SSF103473">
    <property type="entry name" value="MFS general substrate transporter"/>
    <property type="match status" value="1"/>
</dbReference>
<evidence type="ECO:0000256" key="3">
    <source>
        <dbReference type="ARBA" id="ARBA00022989"/>
    </source>
</evidence>
<dbReference type="EMBL" id="CAJA01000150">
    <property type="protein sequence ID" value="CCH73129.1"/>
    <property type="molecule type" value="Genomic_DNA"/>
</dbReference>